<accession>A0A931H0B2</accession>
<comment type="caution">
    <text evidence="3">The sequence shown here is derived from an EMBL/GenBank/DDBJ whole genome shotgun (WGS) entry which is preliminary data.</text>
</comment>
<dbReference type="Gene3D" id="2.60.40.10">
    <property type="entry name" value="Immunoglobulins"/>
    <property type="match status" value="1"/>
</dbReference>
<dbReference type="Pfam" id="PF18962">
    <property type="entry name" value="Por_Secre_tail"/>
    <property type="match status" value="1"/>
</dbReference>
<dbReference type="SUPFAM" id="SSF49313">
    <property type="entry name" value="Cadherin-like"/>
    <property type="match status" value="1"/>
</dbReference>
<dbReference type="InterPro" id="IPR013783">
    <property type="entry name" value="Ig-like_fold"/>
</dbReference>
<dbReference type="InterPro" id="IPR015919">
    <property type="entry name" value="Cadherin-like_sf"/>
</dbReference>
<dbReference type="GO" id="GO:0005509">
    <property type="term" value="F:calcium ion binding"/>
    <property type="evidence" value="ECO:0007669"/>
    <property type="project" value="InterPro"/>
</dbReference>
<evidence type="ECO:0000313" key="4">
    <source>
        <dbReference type="Proteomes" id="UP000628448"/>
    </source>
</evidence>
<dbReference type="GO" id="GO:0016020">
    <property type="term" value="C:membrane"/>
    <property type="evidence" value="ECO:0007669"/>
    <property type="project" value="InterPro"/>
</dbReference>
<sequence>MAYLFTKTPNALKRTTALRACLLCYIALSSFFTSQAQDVLAGLTSNGGADGLGTMFTIKTNGSAFAVLQNFIDYGKAPQGDLFKDTDGNFYGMTCNGGTYNQGTIFKMTPGGVVTILRHLNSPVDGGNPYGELIKGTDGFLYGVTSGGGNNTYGTIFKIMPDGSSFTVLRHLTYATDGTNPRGHLVQANDGNFYGITYGGGANGLGTIFKITPTGTFTTLKSFNSTTDGNRSYNSLTPGTDGNLYGITYYGGTYGYGTIFKITTAGVYTVIKSLNGPVDGGYSQSDLVQGKDGLLYGTCSSYGTYGNGTIFKVTTTGTFTVLRHLASGKDGGYPYGGLYQNTDGTFYGLTRTGGTGSAGTAYKITSAGVYTVLHSFLPDTEGSTPNGAFTKGNDNNLYAMTSTGGTFTFGTAFKMTTAGAVTTLVKFNESGKGNIPMESLVKGTDSAYYGTTREGGTYNHGTIFKRCGNTFTILKSLNKSVDGGYPQGSLIQATDGSFYGMCYDGGTSGYGTIFKITAGGVYKVLKHFTGIADGGNPTGSLVQATDGFLYGMTRNGGSGGGGVAFKISTAGVFTLLHTFVYATEGSNPEGDLLQATDGNFYGMTTSNGRIFKMTSTGTVTVLKTFVSGTDGYIPFGSLIQAKDGKLYGMTTSGGTYSYGTIFNITTTGTYKVMKHFNPTPDGKVPKGKLLQANDGSFYGLTSAGGTNNAGTIFKITTAGAYSVLKHFAMAADGGNPFGSLVIAPVNNLVANAQNVTTNEDVAKAITLTGSGGSPLTFAITTQPKRGKLTGTGAVRTYTPNANVAGKDSFAFSVSIGCIASAPAMVRITINAVADTPVLASIGNKSVVKNSNLTFTATATDADAGQKITYSLIGAPAGASINSTTGVFTWTPATAGNFSFKVRATDNSTLLLYDEESITVTVTNTLTAITQSAATAIAEEKTMATIYPNPVHDKAYITLNASQGKVTVRILDVNGKAISANVYDAGGKNRIDIDAAQLSRGIYFAEVQTPEGRTTLRFIKQ</sequence>
<dbReference type="NCBIfam" id="TIGR04183">
    <property type="entry name" value="Por_Secre_tail"/>
    <property type="match status" value="1"/>
</dbReference>
<dbReference type="InterPro" id="IPR026444">
    <property type="entry name" value="Secre_tail"/>
</dbReference>
<dbReference type="SUPFAM" id="SSF63829">
    <property type="entry name" value="Calcium-dependent phosphotriesterase"/>
    <property type="match status" value="1"/>
</dbReference>
<dbReference type="EMBL" id="JADWYR010000003">
    <property type="protein sequence ID" value="MBG9378660.1"/>
    <property type="molecule type" value="Genomic_DNA"/>
</dbReference>
<evidence type="ECO:0000313" key="3">
    <source>
        <dbReference type="EMBL" id="MBG9378660.1"/>
    </source>
</evidence>
<keyword evidence="1" id="KW-0732">Signal</keyword>
<keyword evidence="4" id="KW-1185">Reference proteome</keyword>
<evidence type="ECO:0000259" key="2">
    <source>
        <dbReference type="Pfam" id="PF18962"/>
    </source>
</evidence>
<dbReference type="CDD" id="cd11304">
    <property type="entry name" value="Cadherin_repeat"/>
    <property type="match status" value="1"/>
</dbReference>
<dbReference type="Proteomes" id="UP000628448">
    <property type="component" value="Unassembled WGS sequence"/>
</dbReference>
<feature type="domain" description="Secretion system C-terminal sorting" evidence="2">
    <location>
        <begin position="945"/>
        <end position="1016"/>
    </location>
</feature>
<evidence type="ECO:0000256" key="1">
    <source>
        <dbReference type="SAM" id="SignalP"/>
    </source>
</evidence>
<feature type="signal peptide" evidence="1">
    <location>
        <begin position="1"/>
        <end position="36"/>
    </location>
</feature>
<dbReference type="Pfam" id="PF05345">
    <property type="entry name" value="He_PIG"/>
    <property type="match status" value="1"/>
</dbReference>
<protein>
    <submittedName>
        <fullName evidence="3">T9SS type A sorting domain-containing protein</fullName>
    </submittedName>
</protein>
<dbReference type="Gene3D" id="2.60.40.3440">
    <property type="match status" value="1"/>
</dbReference>
<proteinExistence type="predicted"/>
<organism evidence="3 4">
    <name type="scientific">Panacibacter microcysteis</name>
    <dbReference type="NCBI Taxonomy" id="2793269"/>
    <lineage>
        <taxon>Bacteria</taxon>
        <taxon>Pseudomonadati</taxon>
        <taxon>Bacteroidota</taxon>
        <taxon>Chitinophagia</taxon>
        <taxon>Chitinophagales</taxon>
        <taxon>Chitinophagaceae</taxon>
        <taxon>Panacibacter</taxon>
    </lineage>
</organism>
<dbReference type="AlphaFoldDB" id="A0A931H0B2"/>
<name>A0A931H0B2_9BACT</name>
<reference evidence="3" key="1">
    <citation type="submission" date="2020-11" db="EMBL/GenBank/DDBJ databases">
        <title>Bacterial whole genome sequence for Panacibacter sp. DH6.</title>
        <authorList>
            <person name="Le V."/>
            <person name="Ko S."/>
            <person name="Ahn C.-Y."/>
            <person name="Oh H.-M."/>
        </authorList>
    </citation>
    <scope>NUCLEOTIDE SEQUENCE</scope>
    <source>
        <strain evidence="3">DH6</strain>
    </source>
</reference>
<gene>
    <name evidence="3" type="ORF">I5907_20680</name>
</gene>
<dbReference type="NCBIfam" id="TIGR03803">
    <property type="entry name" value="Gloeo_Verruco"/>
    <property type="match status" value="14"/>
</dbReference>
<dbReference type="InterPro" id="IPR022519">
    <property type="entry name" value="Gloeo/Verruco_rpt"/>
</dbReference>
<feature type="chain" id="PRO_5038059756" evidence="1">
    <location>
        <begin position="37"/>
        <end position="1020"/>
    </location>
</feature>
<dbReference type="Pfam" id="PF17963">
    <property type="entry name" value="Big_9"/>
    <property type="match status" value="1"/>
</dbReference>
<dbReference type="RefSeq" id="WP_196992754.1">
    <property type="nucleotide sequence ID" value="NZ_JADWYR010000003.1"/>
</dbReference>